<evidence type="ECO:0000259" key="1">
    <source>
        <dbReference type="Pfam" id="PF00174"/>
    </source>
</evidence>
<name>A0ABV7D4S7_9PROT</name>
<proteinExistence type="predicted"/>
<accession>A0ABV7D4S7</accession>
<sequence>MSKPLITRRKLLSYGTALPLVPTGLFLSGCQQQPDTPTFRELLDFGRSLTMKSQRLMLAHKPLVRELPASEISATFPSNGTHKPAGDTYQRWLDNSFTNWRLAVDGMVERPLSLKLDDIKSMPARSQITQHNCDEGWSAVGQWKGVPLATILMMAGLKPDTRFIIFHCSDGDGKNYYYESIDLFDAFHPQTILAYEMNGEPLPVQHGAPIRLRVELQIGYKNAKYIERIEAANTLRHVGKGGGGYWEDKGFQWYAGL</sequence>
<keyword evidence="3" id="KW-1185">Reference proteome</keyword>
<feature type="domain" description="Oxidoreductase molybdopterin-binding" evidence="1">
    <location>
        <begin position="98"/>
        <end position="233"/>
    </location>
</feature>
<evidence type="ECO:0000313" key="2">
    <source>
        <dbReference type="EMBL" id="MFC3051720.1"/>
    </source>
</evidence>
<dbReference type="RefSeq" id="WP_194215191.1">
    <property type="nucleotide sequence ID" value="NZ_CP061205.1"/>
</dbReference>
<dbReference type="PANTHER" id="PTHR43032">
    <property type="entry name" value="PROTEIN-METHIONINE-SULFOXIDE REDUCTASE"/>
    <property type="match status" value="1"/>
</dbReference>
<organism evidence="2 3">
    <name type="scientific">Kordiimonas pumila</name>
    <dbReference type="NCBI Taxonomy" id="2161677"/>
    <lineage>
        <taxon>Bacteria</taxon>
        <taxon>Pseudomonadati</taxon>
        <taxon>Pseudomonadota</taxon>
        <taxon>Alphaproteobacteria</taxon>
        <taxon>Kordiimonadales</taxon>
        <taxon>Kordiimonadaceae</taxon>
        <taxon>Kordiimonas</taxon>
    </lineage>
</organism>
<reference evidence="3" key="1">
    <citation type="journal article" date="2019" name="Int. J. Syst. Evol. Microbiol.">
        <title>The Global Catalogue of Microorganisms (GCM) 10K type strain sequencing project: providing services to taxonomists for standard genome sequencing and annotation.</title>
        <authorList>
            <consortium name="The Broad Institute Genomics Platform"/>
            <consortium name="The Broad Institute Genome Sequencing Center for Infectious Disease"/>
            <person name="Wu L."/>
            <person name="Ma J."/>
        </authorList>
    </citation>
    <scope>NUCLEOTIDE SEQUENCE [LARGE SCALE GENOMIC DNA]</scope>
    <source>
        <strain evidence="3">KCTC 62164</strain>
    </source>
</reference>
<dbReference type="InterPro" id="IPR000572">
    <property type="entry name" value="OxRdtase_Mopterin-bd_dom"/>
</dbReference>
<evidence type="ECO:0000313" key="3">
    <source>
        <dbReference type="Proteomes" id="UP001595444"/>
    </source>
</evidence>
<dbReference type="PROSITE" id="PS51257">
    <property type="entry name" value="PROKAR_LIPOPROTEIN"/>
    <property type="match status" value="1"/>
</dbReference>
<protein>
    <submittedName>
        <fullName evidence="2">Molybdopterin-dependent oxidoreductase</fullName>
    </submittedName>
</protein>
<dbReference type="EMBL" id="JBHRSL010000004">
    <property type="protein sequence ID" value="MFC3051720.1"/>
    <property type="molecule type" value="Genomic_DNA"/>
</dbReference>
<gene>
    <name evidence="2" type="ORF">ACFOKA_07380</name>
</gene>
<dbReference type="Pfam" id="PF00174">
    <property type="entry name" value="Oxidored_molyb"/>
    <property type="match status" value="1"/>
</dbReference>
<dbReference type="Gene3D" id="3.90.420.10">
    <property type="entry name" value="Oxidoreductase, molybdopterin-binding domain"/>
    <property type="match status" value="1"/>
</dbReference>
<dbReference type="SUPFAM" id="SSF56524">
    <property type="entry name" value="Oxidoreductase molybdopterin-binding domain"/>
    <property type="match status" value="1"/>
</dbReference>
<dbReference type="InterPro" id="IPR036374">
    <property type="entry name" value="OxRdtase_Mopterin-bd_sf"/>
</dbReference>
<dbReference type="Proteomes" id="UP001595444">
    <property type="component" value="Unassembled WGS sequence"/>
</dbReference>
<comment type="caution">
    <text evidence="2">The sequence shown here is derived from an EMBL/GenBank/DDBJ whole genome shotgun (WGS) entry which is preliminary data.</text>
</comment>
<dbReference type="PANTHER" id="PTHR43032:SF2">
    <property type="entry name" value="BLL0505 PROTEIN"/>
    <property type="match status" value="1"/>
</dbReference>